<accession>A0A328FFT6</accession>
<feature type="domain" description="Histidine kinase/HSP90-like ATPase" evidence="1">
    <location>
        <begin position="8"/>
        <end position="51"/>
    </location>
</feature>
<dbReference type="EMBL" id="CP036313">
    <property type="protein sequence ID" value="QBH15043.1"/>
    <property type="molecule type" value="Genomic_DNA"/>
</dbReference>
<organism evidence="3 4">
    <name type="scientific">Desulfobacter hydrogenophilus</name>
    <dbReference type="NCBI Taxonomy" id="2291"/>
    <lineage>
        <taxon>Bacteria</taxon>
        <taxon>Pseudomonadati</taxon>
        <taxon>Thermodesulfobacteriota</taxon>
        <taxon>Desulfobacteria</taxon>
        <taxon>Desulfobacterales</taxon>
        <taxon>Desulfobacteraceae</taxon>
        <taxon>Desulfobacter</taxon>
    </lineage>
</organism>
<dbReference type="RefSeq" id="WP_111954954.1">
    <property type="nucleotide sequence ID" value="NZ_CP036313.1"/>
</dbReference>
<evidence type="ECO:0000313" key="2">
    <source>
        <dbReference type="EMBL" id="QBH15043.1"/>
    </source>
</evidence>
<dbReference type="EMBL" id="QLNI01000011">
    <property type="protein sequence ID" value="RAM02710.1"/>
    <property type="molecule type" value="Genomic_DNA"/>
</dbReference>
<sequence length="67" mass="7632">MRTESNLQFSPRGGEIGVTLKRSGETVVVEIRDQGPGIPEFVRDKIFDRFFIHPAPGHAQEKYVFRS</sequence>
<dbReference type="InterPro" id="IPR036890">
    <property type="entry name" value="HATPase_C_sf"/>
</dbReference>
<keyword evidence="5" id="KW-1185">Reference proteome</keyword>
<gene>
    <name evidence="3" type="ORF">DO021_06610</name>
    <name evidence="2" type="ORF">EYB58_20245</name>
</gene>
<evidence type="ECO:0000313" key="5">
    <source>
        <dbReference type="Proteomes" id="UP000293902"/>
    </source>
</evidence>
<dbReference type="SUPFAM" id="SSF55874">
    <property type="entry name" value="ATPase domain of HSP90 chaperone/DNA topoisomerase II/histidine kinase"/>
    <property type="match status" value="1"/>
</dbReference>
<evidence type="ECO:0000313" key="3">
    <source>
        <dbReference type="EMBL" id="RAM02710.1"/>
    </source>
</evidence>
<reference evidence="3 4" key="1">
    <citation type="submission" date="2018-06" db="EMBL/GenBank/DDBJ databases">
        <title>Complete Genome Sequence of Desulfobacter hydrogenophilus (DSM3380).</title>
        <authorList>
            <person name="Marietou A."/>
            <person name="Schreiber L."/>
            <person name="Marshall I."/>
            <person name="Jorgensen B."/>
        </authorList>
    </citation>
    <scope>NUCLEOTIDE SEQUENCE [LARGE SCALE GENOMIC DNA]</scope>
    <source>
        <strain evidence="3 4">DSM 3380</strain>
    </source>
</reference>
<dbReference type="AlphaFoldDB" id="A0A328FFT6"/>
<name>A0A328FFT6_9BACT</name>
<dbReference type="Proteomes" id="UP000248798">
    <property type="component" value="Unassembled WGS sequence"/>
</dbReference>
<protein>
    <recommendedName>
        <fullName evidence="1">Histidine kinase/HSP90-like ATPase domain-containing protein</fullName>
    </recommendedName>
</protein>
<dbReference type="Gene3D" id="3.30.565.10">
    <property type="entry name" value="Histidine kinase-like ATPase, C-terminal domain"/>
    <property type="match status" value="1"/>
</dbReference>
<dbReference type="Proteomes" id="UP000293902">
    <property type="component" value="Chromosome"/>
</dbReference>
<dbReference type="Pfam" id="PF02518">
    <property type="entry name" value="HATPase_c"/>
    <property type="match status" value="1"/>
</dbReference>
<evidence type="ECO:0000313" key="4">
    <source>
        <dbReference type="Proteomes" id="UP000248798"/>
    </source>
</evidence>
<evidence type="ECO:0000259" key="1">
    <source>
        <dbReference type="Pfam" id="PF02518"/>
    </source>
</evidence>
<proteinExistence type="predicted"/>
<reference evidence="2 5" key="2">
    <citation type="submission" date="2019-02" db="EMBL/GenBank/DDBJ databases">
        <title>Complete genome sequence of Desulfobacter hydrogenophilus AcRS1.</title>
        <authorList>
            <person name="Marietou A."/>
            <person name="Lund M.B."/>
            <person name="Marshall I.P.G."/>
            <person name="Schreiber L."/>
            <person name="Jorgensen B."/>
        </authorList>
    </citation>
    <scope>NUCLEOTIDE SEQUENCE [LARGE SCALE GENOMIC DNA]</scope>
    <source>
        <strain evidence="2 5">AcRS1</strain>
    </source>
</reference>
<dbReference type="InterPro" id="IPR003594">
    <property type="entry name" value="HATPase_dom"/>
</dbReference>
<dbReference type="OrthoDB" id="9813151at2"/>